<evidence type="ECO:0000313" key="6">
    <source>
        <dbReference type="EMBL" id="QEK10915.1"/>
    </source>
</evidence>
<dbReference type="AlphaFoldDB" id="A0A5C0S8E2"/>
<dbReference type="GO" id="GO:0005576">
    <property type="term" value="C:extracellular region"/>
    <property type="evidence" value="ECO:0007669"/>
    <property type="project" value="TreeGrafter"/>
</dbReference>
<organism evidence="6 7">
    <name type="scientific">Crassaminicella thermophila</name>
    <dbReference type="NCBI Taxonomy" id="2599308"/>
    <lineage>
        <taxon>Bacteria</taxon>
        <taxon>Bacillati</taxon>
        <taxon>Bacillota</taxon>
        <taxon>Clostridia</taxon>
        <taxon>Eubacteriales</taxon>
        <taxon>Clostridiaceae</taxon>
        <taxon>Crassaminicella</taxon>
    </lineage>
</organism>
<name>A0A5C0S8E2_CRATE</name>
<dbReference type="PANTHER" id="PTHR39344:SF1">
    <property type="entry name" value="UPF0182 PROTEIN SLL1060"/>
    <property type="match status" value="1"/>
</dbReference>
<dbReference type="RefSeq" id="WP_148807989.1">
    <property type="nucleotide sequence ID" value="NZ_CP042243.1"/>
</dbReference>
<keyword evidence="7" id="KW-1185">Reference proteome</keyword>
<dbReference type="EMBL" id="CP042243">
    <property type="protein sequence ID" value="QEK10915.1"/>
    <property type="molecule type" value="Genomic_DNA"/>
</dbReference>
<accession>A0A5C0S8E2</accession>
<proteinExistence type="inferred from homology"/>
<dbReference type="KEGG" id="crs:FQB35_00190"/>
<dbReference type="GO" id="GO:0005886">
    <property type="term" value="C:plasma membrane"/>
    <property type="evidence" value="ECO:0007669"/>
    <property type="project" value="UniProtKB-SubCell"/>
</dbReference>
<feature type="transmembrane region" description="Helical" evidence="5">
    <location>
        <begin position="206"/>
        <end position="231"/>
    </location>
</feature>
<evidence type="ECO:0000256" key="4">
    <source>
        <dbReference type="ARBA" id="ARBA00023136"/>
    </source>
</evidence>
<comment type="similarity">
    <text evidence="5">Belongs to the UPF0182 family.</text>
</comment>
<dbReference type="PANTHER" id="PTHR39344">
    <property type="entry name" value="UPF0182 PROTEIN SLL1060"/>
    <property type="match status" value="1"/>
</dbReference>
<feature type="transmembrane region" description="Helical" evidence="5">
    <location>
        <begin position="284"/>
        <end position="306"/>
    </location>
</feature>
<feature type="transmembrane region" description="Helical" evidence="5">
    <location>
        <begin position="7"/>
        <end position="29"/>
    </location>
</feature>
<keyword evidence="1 5" id="KW-1003">Cell membrane</keyword>
<keyword evidence="4 5" id="KW-0472">Membrane</keyword>
<comment type="subcellular location">
    <subcellularLocation>
        <location evidence="5">Cell membrane</location>
        <topology evidence="5">Multi-pass membrane protein</topology>
    </subcellularLocation>
</comment>
<feature type="transmembrane region" description="Helical" evidence="5">
    <location>
        <begin position="96"/>
        <end position="118"/>
    </location>
</feature>
<keyword evidence="2 5" id="KW-0812">Transmembrane</keyword>
<keyword evidence="3 5" id="KW-1133">Transmembrane helix</keyword>
<evidence type="ECO:0000313" key="7">
    <source>
        <dbReference type="Proteomes" id="UP000324646"/>
    </source>
</evidence>
<evidence type="ECO:0000256" key="3">
    <source>
        <dbReference type="ARBA" id="ARBA00022989"/>
    </source>
</evidence>
<gene>
    <name evidence="6" type="ORF">FQB35_00190</name>
</gene>
<feature type="transmembrane region" description="Helical" evidence="5">
    <location>
        <begin position="49"/>
        <end position="70"/>
    </location>
</feature>
<evidence type="ECO:0000256" key="1">
    <source>
        <dbReference type="ARBA" id="ARBA00022475"/>
    </source>
</evidence>
<dbReference type="Proteomes" id="UP000324646">
    <property type="component" value="Chromosome"/>
</dbReference>
<dbReference type="HAMAP" id="MF_01600">
    <property type="entry name" value="UPF0182"/>
    <property type="match status" value="1"/>
</dbReference>
<dbReference type="InterPro" id="IPR005372">
    <property type="entry name" value="UPF0182"/>
</dbReference>
<protein>
    <recommendedName>
        <fullName evidence="5">UPF0182 protein FQB35_00190</fullName>
    </recommendedName>
</protein>
<sequence>MRKGKVVLVGLVMAIFFVLTSFTSIINFITDYQWFKEIGYNEVFLTKIITQFKIGVPLFIILTLLLYLYLLSIKKNYNKKIHTVYIGISEKRINQMALGIATFVSFLGTLAVCGNLWFEILKFFNMTKFNIKDPIFNHDISFYMLRLPLLEKIYYLLMTFIVFLVIITVVFYMIMMSTRRPTLFDVNQEMGEARGRRFNSDNGRQLLHIALGQLTFLGVIFFIVLGLGYILKTYDLLYSPRGVAYGASFTDIHITLWDYRVKIIISIISAVLLVIGAKSRKMKLALSGPVIMILLSIVGNMIALGVQNFIVAPDEISKERKYLKYNIKYTKMAYGLDKIEEKNFRADQTITRGDLEENKETIKNIRINDYRPTKQFYNQRQGIRLYYQFHDVDIDRYNIDGQLTQVFLSGREIDERKISEQWINQHLKYTHGYGVALSPVNAITSEGQPELLIKNIPPKSLIKDITIDRPQIYFGELTNNYVITNTKEKEFDYPSGDQNAETFYEGSAGIHLGGLNKLLYAIKEGSLKILVSGNITKDSKILIYRNIKERAQKIAPFIYYDEDPYLVIDDGKLYWILDGYTVSSNYPYAKPYANGRTNYIRNSVKVVIDAYNGDTTYYVSDEKDPIIQTMIKIFPQLFTDMDKMPEGIKKHIRYPQTLFDIQANVYKVYHMTDTDVFYQKEDLWDIANEIYEREKQVMESNYFIMKLPGEKKEEFLLSIPYTPKNKPNMTALLMARNDGENYGKLIIYKMPKQKNVYGPMQIESKIDQDTTISKEFSLWGQKGSTYIRGNLLTIPIGNSLLYIEPIYLKADNENSLPEVKRVVVAYGDKIAYEETLDKALSKLFGEEQKPDITIPKEDTLNISQLILKANQVFYQAQEAQRKGNWADYGKYIDELKVLLERLKNIE</sequence>
<dbReference type="Pfam" id="PF03699">
    <property type="entry name" value="UPF0182"/>
    <property type="match status" value="1"/>
</dbReference>
<dbReference type="OrthoDB" id="9763654at2"/>
<feature type="transmembrane region" description="Helical" evidence="5">
    <location>
        <begin position="153"/>
        <end position="174"/>
    </location>
</feature>
<reference evidence="6 7" key="1">
    <citation type="submission" date="2019-07" db="EMBL/GenBank/DDBJ databases">
        <title>Complete genome of Crassaminicella thermophila SY095.</title>
        <authorList>
            <person name="Li X."/>
        </authorList>
    </citation>
    <scope>NUCLEOTIDE SEQUENCE [LARGE SCALE GENOMIC DNA]</scope>
    <source>
        <strain evidence="6 7">SY095</strain>
    </source>
</reference>
<evidence type="ECO:0000256" key="5">
    <source>
        <dbReference type="HAMAP-Rule" id="MF_01600"/>
    </source>
</evidence>
<evidence type="ECO:0000256" key="2">
    <source>
        <dbReference type="ARBA" id="ARBA00022692"/>
    </source>
</evidence>
<feature type="transmembrane region" description="Helical" evidence="5">
    <location>
        <begin position="259"/>
        <end position="277"/>
    </location>
</feature>